<dbReference type="PANTHER" id="PTHR30040">
    <property type="entry name" value="THIAMINE BIOSYNTHESIS LIPOPROTEIN APBE"/>
    <property type="match status" value="1"/>
</dbReference>
<evidence type="ECO:0000256" key="12">
    <source>
        <dbReference type="SAM" id="Phobius"/>
    </source>
</evidence>
<dbReference type="InterPro" id="IPR024932">
    <property type="entry name" value="ApbE"/>
</dbReference>
<dbReference type="GO" id="GO:0016740">
    <property type="term" value="F:transferase activity"/>
    <property type="evidence" value="ECO:0007669"/>
    <property type="project" value="UniProtKB-UniRule"/>
</dbReference>
<comment type="cofactor">
    <cofactor evidence="11">
        <name>Mg(2+)</name>
        <dbReference type="ChEBI" id="CHEBI:18420"/>
    </cofactor>
    <cofactor evidence="11">
        <name>Mn(2+)</name>
        <dbReference type="ChEBI" id="CHEBI:29035"/>
    </cofactor>
    <text evidence="11">Magnesium. Can also use manganese.</text>
</comment>
<evidence type="ECO:0000256" key="11">
    <source>
        <dbReference type="PIRSR" id="PIRSR006268-2"/>
    </source>
</evidence>
<evidence type="ECO:0000256" key="10">
    <source>
        <dbReference type="PIRNR" id="PIRNR006268"/>
    </source>
</evidence>
<gene>
    <name evidence="13" type="ORF">EI427_12745</name>
</gene>
<reference evidence="13 14" key="1">
    <citation type="submission" date="2018-12" db="EMBL/GenBank/DDBJ databases">
        <title>Flammeovirga pectinis sp. nov., isolated from the gut of the Korean scallop, Patinopecten yessoensis.</title>
        <authorList>
            <person name="Bae J.-W."/>
            <person name="Jeong Y.-S."/>
            <person name="Kang W."/>
        </authorList>
    </citation>
    <scope>NUCLEOTIDE SEQUENCE [LARGE SCALE GENOMIC DNA]</scope>
    <source>
        <strain evidence="13 14">L12M1</strain>
    </source>
</reference>
<evidence type="ECO:0000256" key="1">
    <source>
        <dbReference type="ARBA" id="ARBA00011955"/>
    </source>
</evidence>
<keyword evidence="5 10" id="KW-0479">Metal-binding</keyword>
<keyword evidence="4 10" id="KW-0808">Transferase</keyword>
<dbReference type="RefSeq" id="WP_126615212.1">
    <property type="nucleotide sequence ID" value="NZ_CP034562.1"/>
</dbReference>
<dbReference type="Proteomes" id="UP000267268">
    <property type="component" value="Chromosome 1"/>
</dbReference>
<evidence type="ECO:0000256" key="6">
    <source>
        <dbReference type="ARBA" id="ARBA00022827"/>
    </source>
</evidence>
<dbReference type="GO" id="GO:0046872">
    <property type="term" value="F:metal ion binding"/>
    <property type="evidence" value="ECO:0007669"/>
    <property type="project" value="UniProtKB-UniRule"/>
</dbReference>
<evidence type="ECO:0000256" key="8">
    <source>
        <dbReference type="ARBA" id="ARBA00031306"/>
    </source>
</evidence>
<dbReference type="PIRSF" id="PIRSF006268">
    <property type="entry name" value="ApbE"/>
    <property type="match status" value="1"/>
</dbReference>
<keyword evidence="12" id="KW-0472">Membrane</keyword>
<feature type="binding site" evidence="11">
    <location>
        <position position="297"/>
    </location>
    <ligand>
        <name>Mg(2+)</name>
        <dbReference type="ChEBI" id="CHEBI:18420"/>
    </ligand>
</feature>
<proteinExistence type="inferred from homology"/>
<evidence type="ECO:0000256" key="4">
    <source>
        <dbReference type="ARBA" id="ARBA00022679"/>
    </source>
</evidence>
<keyword evidence="3 10" id="KW-0285">Flavoprotein</keyword>
<dbReference type="Pfam" id="PF02424">
    <property type="entry name" value="ApbE"/>
    <property type="match status" value="1"/>
</dbReference>
<dbReference type="PANTHER" id="PTHR30040:SF2">
    <property type="entry name" value="FAD:PROTEIN FMN TRANSFERASE"/>
    <property type="match status" value="1"/>
</dbReference>
<evidence type="ECO:0000256" key="5">
    <source>
        <dbReference type="ARBA" id="ARBA00022723"/>
    </source>
</evidence>
<name>A0A3S9P4H5_9BACT</name>
<feature type="transmembrane region" description="Helical" evidence="12">
    <location>
        <begin position="7"/>
        <end position="24"/>
    </location>
</feature>
<dbReference type="InterPro" id="IPR003374">
    <property type="entry name" value="ApbE-like_sf"/>
</dbReference>
<accession>A0A3S9P4H5</accession>
<sequence>MDYRKKNIIYSIILIAFIGIVWSYRQSHQPINTHFHVTGTTMGVVPYNVKYIDEEGRPLDNEIIIALEEFNQSLSTYIPSSEISRFNKNKELTYESVYFYPVIKESKIIYDETGGAFDPTIQPLVKAWGFGPGKTPTIKPAQVDSILDYVGFDQYISFTDKAVTKSKDGVELDFSAIAKGYAVDVVADLLRERNISNFMVEIGGEVVCSGKNEKGKLWKIGIDNPRFSESGKNQISIIVELDNKALATSGNYRNFYIKDGKKYAHTLDPRTGFPVQHNLLSASVFTPSCMASDAYATAFMVAGVEKSIKIIENNPEIEAILIYDDNGEMKNYISSGAEKYIYKK</sequence>
<dbReference type="EMBL" id="CP034562">
    <property type="protein sequence ID" value="AZQ63073.1"/>
    <property type="molecule type" value="Genomic_DNA"/>
</dbReference>
<dbReference type="KEGG" id="fll:EI427_12745"/>
<dbReference type="OrthoDB" id="9778595at2"/>
<keyword evidence="14" id="KW-1185">Reference proteome</keyword>
<evidence type="ECO:0000313" key="13">
    <source>
        <dbReference type="EMBL" id="AZQ63073.1"/>
    </source>
</evidence>
<dbReference type="AlphaFoldDB" id="A0A3S9P4H5"/>
<evidence type="ECO:0000313" key="14">
    <source>
        <dbReference type="Proteomes" id="UP000267268"/>
    </source>
</evidence>
<keyword evidence="12" id="KW-0812">Transmembrane</keyword>
<organism evidence="13 14">
    <name type="scientific">Flammeovirga pectinis</name>
    <dbReference type="NCBI Taxonomy" id="2494373"/>
    <lineage>
        <taxon>Bacteria</taxon>
        <taxon>Pseudomonadati</taxon>
        <taxon>Bacteroidota</taxon>
        <taxon>Cytophagia</taxon>
        <taxon>Cytophagales</taxon>
        <taxon>Flammeovirgaceae</taxon>
        <taxon>Flammeovirga</taxon>
    </lineage>
</organism>
<keyword evidence="7 10" id="KW-0460">Magnesium</keyword>
<keyword evidence="12" id="KW-1133">Transmembrane helix</keyword>
<comment type="similarity">
    <text evidence="10">Belongs to the ApbE family.</text>
</comment>
<evidence type="ECO:0000256" key="9">
    <source>
        <dbReference type="ARBA" id="ARBA00048540"/>
    </source>
</evidence>
<dbReference type="Gene3D" id="3.10.520.10">
    <property type="entry name" value="ApbE-like domains"/>
    <property type="match status" value="1"/>
</dbReference>
<dbReference type="EC" id="2.7.1.180" evidence="1 10"/>
<evidence type="ECO:0000256" key="7">
    <source>
        <dbReference type="ARBA" id="ARBA00022842"/>
    </source>
</evidence>
<comment type="catalytic activity">
    <reaction evidence="9 10">
        <text>L-threonyl-[protein] + FAD = FMN-L-threonyl-[protein] + AMP + H(+)</text>
        <dbReference type="Rhea" id="RHEA:36847"/>
        <dbReference type="Rhea" id="RHEA-COMP:11060"/>
        <dbReference type="Rhea" id="RHEA-COMP:11061"/>
        <dbReference type="ChEBI" id="CHEBI:15378"/>
        <dbReference type="ChEBI" id="CHEBI:30013"/>
        <dbReference type="ChEBI" id="CHEBI:57692"/>
        <dbReference type="ChEBI" id="CHEBI:74257"/>
        <dbReference type="ChEBI" id="CHEBI:456215"/>
        <dbReference type="EC" id="2.7.1.180"/>
    </reaction>
</comment>
<evidence type="ECO:0000256" key="3">
    <source>
        <dbReference type="ARBA" id="ARBA00022630"/>
    </source>
</evidence>
<protein>
    <recommendedName>
        <fullName evidence="2 10">FAD:protein FMN transferase</fullName>
        <ecNumber evidence="1 10">2.7.1.180</ecNumber>
    </recommendedName>
    <alternativeName>
        <fullName evidence="8 10">Flavin transferase</fullName>
    </alternativeName>
</protein>
<feature type="binding site" evidence="11">
    <location>
        <position position="176"/>
    </location>
    <ligand>
        <name>Mg(2+)</name>
        <dbReference type="ChEBI" id="CHEBI:18420"/>
    </ligand>
</feature>
<keyword evidence="6 10" id="KW-0274">FAD</keyword>
<dbReference type="SUPFAM" id="SSF143631">
    <property type="entry name" value="ApbE-like"/>
    <property type="match status" value="1"/>
</dbReference>
<evidence type="ECO:0000256" key="2">
    <source>
        <dbReference type="ARBA" id="ARBA00016337"/>
    </source>
</evidence>
<feature type="binding site" evidence="11">
    <location>
        <position position="293"/>
    </location>
    <ligand>
        <name>Mg(2+)</name>
        <dbReference type="ChEBI" id="CHEBI:18420"/>
    </ligand>
</feature>